<gene>
    <name evidence="1" type="ORF">KYK14_17375</name>
</gene>
<proteinExistence type="predicted"/>
<name>A0ABS6X3E4_9BACT</name>
<comment type="caution">
    <text evidence="1">The sequence shown here is derived from an EMBL/GenBank/DDBJ whole genome shotgun (WGS) entry which is preliminary data.</text>
</comment>
<protein>
    <submittedName>
        <fullName evidence="1">Uncharacterized protein</fullName>
    </submittedName>
</protein>
<reference evidence="1 2" key="1">
    <citation type="submission" date="2021-07" db="EMBL/GenBank/DDBJ databases">
        <title>Hymenobacter profundi sp. nov., isolated from deep-sea water.</title>
        <authorList>
            <person name="Kim M.K."/>
        </authorList>
    </citation>
    <scope>NUCLEOTIDE SEQUENCE [LARGE SCALE GENOMIC DNA]</scope>
    <source>
        <strain evidence="1 2">M2</strain>
    </source>
</reference>
<dbReference type="Proteomes" id="UP000826188">
    <property type="component" value="Unassembled WGS sequence"/>
</dbReference>
<keyword evidence="2" id="KW-1185">Reference proteome</keyword>
<accession>A0ABS6X3E4</accession>
<evidence type="ECO:0000313" key="2">
    <source>
        <dbReference type="Proteomes" id="UP000826188"/>
    </source>
</evidence>
<organism evidence="1 2">
    <name type="scientific">Hymenobacter profundi</name>
    <dbReference type="NCBI Taxonomy" id="1982110"/>
    <lineage>
        <taxon>Bacteria</taxon>
        <taxon>Pseudomonadati</taxon>
        <taxon>Bacteroidota</taxon>
        <taxon>Cytophagia</taxon>
        <taxon>Cytophagales</taxon>
        <taxon>Hymenobacteraceae</taxon>
        <taxon>Hymenobacter</taxon>
    </lineage>
</organism>
<dbReference type="EMBL" id="JAHWGL010000091">
    <property type="protein sequence ID" value="MBW3130338.1"/>
    <property type="molecule type" value="Genomic_DNA"/>
</dbReference>
<sequence length="86" mass="9630">MPISTPCVSKAAYRPVQHSYSSLATATYLTWSAMIWTALLTEDQQVFTPKMPSAHLQLANDQLQIGTYSIGENVDINLFGHPEIRY</sequence>
<evidence type="ECO:0000313" key="1">
    <source>
        <dbReference type="EMBL" id="MBW3130338.1"/>
    </source>
</evidence>